<feature type="region of interest" description="Disordered" evidence="1">
    <location>
        <begin position="581"/>
        <end position="611"/>
    </location>
</feature>
<reference evidence="2" key="1">
    <citation type="submission" date="2022-07" db="EMBL/GenBank/DDBJ databases">
        <title>Genome analysis of Parmales, a sister group of diatoms, reveals the evolutionary specialization of diatoms from phago-mixotrophs to photoautotrophs.</title>
        <authorList>
            <person name="Ban H."/>
            <person name="Sato S."/>
            <person name="Yoshikawa S."/>
            <person name="Kazumasa Y."/>
            <person name="Nakamura Y."/>
            <person name="Ichinomiya M."/>
            <person name="Saitoh K."/>
            <person name="Sato N."/>
            <person name="Blanc-Mathieu R."/>
            <person name="Endo H."/>
            <person name="Kuwata A."/>
            <person name="Ogata H."/>
        </authorList>
    </citation>
    <scope>NUCLEOTIDE SEQUENCE</scope>
</reference>
<feature type="compositionally biased region" description="Basic and acidic residues" evidence="1">
    <location>
        <begin position="587"/>
        <end position="602"/>
    </location>
</feature>
<comment type="caution">
    <text evidence="2">The sequence shown here is derived from an EMBL/GenBank/DDBJ whole genome shotgun (WGS) entry which is preliminary data.</text>
</comment>
<name>A0A9W7DLM3_9STRA</name>
<keyword evidence="3" id="KW-1185">Reference proteome</keyword>
<protein>
    <submittedName>
        <fullName evidence="2">Uncharacterized protein</fullName>
    </submittedName>
</protein>
<evidence type="ECO:0000256" key="1">
    <source>
        <dbReference type="SAM" id="MobiDB-lite"/>
    </source>
</evidence>
<evidence type="ECO:0000313" key="3">
    <source>
        <dbReference type="Proteomes" id="UP001165082"/>
    </source>
</evidence>
<organism evidence="2 3">
    <name type="scientific">Triparma retinervis</name>
    <dbReference type="NCBI Taxonomy" id="2557542"/>
    <lineage>
        <taxon>Eukaryota</taxon>
        <taxon>Sar</taxon>
        <taxon>Stramenopiles</taxon>
        <taxon>Ochrophyta</taxon>
        <taxon>Bolidophyceae</taxon>
        <taxon>Parmales</taxon>
        <taxon>Triparmaceae</taxon>
        <taxon>Triparma</taxon>
    </lineage>
</organism>
<sequence length="1057" mass="117305">MDSLLSSFILSPLISSKDGSFGDAVILIESHEGSARCTIIVPTSLPNRSSHIKHSSYTLVLSPNIGYGDDIEEGYDFVQSHLTNILFSLPSVYMCIPEGWEPGEVPERYKGMEGFEGEVVDGSKEAWELFTCIDSSRMHPAVWDGQAVFRRVSSMVHKTRMNGTERKGLSLILMNDIVEEYETLSQIITVERREIERNCGKGVGGGGKVVVDKNLDSEWFGDAEAYIDSVITTDPKIGTQSCYGVEVVSTGNAEGAGRMGWLVLSSSGYYPNRRGEGEDVDTPPPPPQLDINKNSDAGVRGSEEGHERIKEYRRVASAFRGLGEELRLANESCGGRDYAEAYKEAVKARVGGGGSGDDGDKYEITVTLIGAEGLKGPSVRGGHLARVKVGNESVVYGDTFDPLTGKRLTSGVDTFNVVANAPWEEWREDRMAAERMVEDRHNPFFKGLLSGEEGRGKWRVYLSGEEGDWVDIDGYVRTSKGGVVLKSEVLGSLIIRYDVNVRKYYRGKDYYDLEVIPDEDDGRENKETLHPVLGLMGKGMVDSGPDGGVWVRVWGEGMWDEWKEIGEDDNVVTKVWVDREDGEEEEVGRSTREMETIKSREKEEEEEAGENGVEVSLVYGPSGGHMMSLVNELSPRFPKVLTFEFTTLSSYSDFDARGVADKIVAGGETTLIVITSPFTTLPIIQVLSGVSGMRLKTTTACISCFNHSYTPQERNSSPLPLPVLGDLLSNYTTSVICYVPEMGWENEALWKILGMKERGRVMRVTKGSLDEAIKEEVGFVDLYYEEGFLEGRRDEVAWVGGEGGEARWRRVKVDGVVDVEYISTVLEKVLGVKWVGVTSLTSPPPLQVEDDGKGGGLWRKMSALARKKVERNWARTAGRKRLEERLAGWTEKFYGGKEGRRIISASGSFQSPTMPVVFSGCNSAPRSLNFSPVEEATGYVTVMADGMDEEGWSMIKDILNSCSPTLHYEKSPLPKVGEVDRELVESGYDHVPLPQNWQYTGSSYVQFGGGSSKLRPDIDDIVQRELKRRTKLVEEWNESIEERRGEEVLACWKFIKW</sequence>
<dbReference type="AlphaFoldDB" id="A0A9W7DLM3"/>
<dbReference type="Proteomes" id="UP001165082">
    <property type="component" value="Unassembled WGS sequence"/>
</dbReference>
<evidence type="ECO:0000313" key="2">
    <source>
        <dbReference type="EMBL" id="GMH48124.1"/>
    </source>
</evidence>
<dbReference type="EMBL" id="BRXZ01000593">
    <property type="protein sequence ID" value="GMH48124.1"/>
    <property type="molecule type" value="Genomic_DNA"/>
</dbReference>
<dbReference type="OrthoDB" id="193464at2759"/>
<accession>A0A9W7DLM3</accession>
<feature type="region of interest" description="Disordered" evidence="1">
    <location>
        <begin position="272"/>
        <end position="306"/>
    </location>
</feature>
<gene>
    <name evidence="2" type="ORF">TrRE_jg5249</name>
</gene>
<proteinExistence type="predicted"/>